<evidence type="ECO:0000256" key="1">
    <source>
        <dbReference type="ARBA" id="ARBA00001974"/>
    </source>
</evidence>
<dbReference type="GO" id="GO:0016668">
    <property type="term" value="F:oxidoreductase activity, acting on a sulfur group of donors, NAD(P) as acceptor"/>
    <property type="evidence" value="ECO:0007669"/>
    <property type="project" value="InterPro"/>
</dbReference>
<dbReference type="InterPro" id="IPR016156">
    <property type="entry name" value="FAD/NAD-linked_Rdtase_dimer_sf"/>
</dbReference>
<dbReference type="PRINTS" id="PR00368">
    <property type="entry name" value="FADPNR"/>
</dbReference>
<comment type="similarity">
    <text evidence="2 9">Belongs to the class-I pyridine nucleotide-disulfide oxidoreductase family.</text>
</comment>
<dbReference type="PANTHER" id="PTHR43014:SF2">
    <property type="entry name" value="MERCURIC REDUCTASE"/>
    <property type="match status" value="1"/>
</dbReference>
<keyword evidence="3 9" id="KW-0285">Flavoprotein</keyword>
<dbReference type="PRINTS" id="PR00411">
    <property type="entry name" value="PNDRDTASEI"/>
</dbReference>
<dbReference type="PANTHER" id="PTHR43014">
    <property type="entry name" value="MERCURIC REDUCTASE"/>
    <property type="match status" value="1"/>
</dbReference>
<evidence type="ECO:0000256" key="8">
    <source>
        <dbReference type="ARBA" id="ARBA00023284"/>
    </source>
</evidence>
<feature type="transmembrane region" description="Helical" evidence="10">
    <location>
        <begin position="133"/>
        <end position="154"/>
    </location>
</feature>
<organism evidence="14 15">
    <name type="scientific">Sphaerotilus montanus</name>
    <dbReference type="NCBI Taxonomy" id="522889"/>
    <lineage>
        <taxon>Bacteria</taxon>
        <taxon>Pseudomonadati</taxon>
        <taxon>Pseudomonadota</taxon>
        <taxon>Betaproteobacteria</taxon>
        <taxon>Burkholderiales</taxon>
        <taxon>Sphaerotilaceae</taxon>
        <taxon>Sphaerotilus</taxon>
    </lineage>
</organism>
<dbReference type="AlphaFoldDB" id="A0A7Y9QTC3"/>
<keyword evidence="8 9" id="KW-0676">Redox-active center</keyword>
<feature type="domain" description="VTT" evidence="13">
    <location>
        <begin position="68"/>
        <end position="183"/>
    </location>
</feature>
<dbReference type="GO" id="GO:0050660">
    <property type="term" value="F:flavin adenine dinucleotide binding"/>
    <property type="evidence" value="ECO:0007669"/>
    <property type="project" value="TreeGrafter"/>
</dbReference>
<keyword evidence="15" id="KW-1185">Reference proteome</keyword>
<dbReference type="Pfam" id="PF02852">
    <property type="entry name" value="Pyr_redox_dim"/>
    <property type="match status" value="1"/>
</dbReference>
<dbReference type="GO" id="GO:0003955">
    <property type="term" value="F:NAD(P)H dehydrogenase (quinone) activity"/>
    <property type="evidence" value="ECO:0007669"/>
    <property type="project" value="TreeGrafter"/>
</dbReference>
<dbReference type="InterPro" id="IPR012999">
    <property type="entry name" value="Pyr_OxRdtase_I_AS"/>
</dbReference>
<evidence type="ECO:0000256" key="9">
    <source>
        <dbReference type="RuleBase" id="RU003691"/>
    </source>
</evidence>
<evidence type="ECO:0000313" key="15">
    <source>
        <dbReference type="Proteomes" id="UP000518288"/>
    </source>
</evidence>
<dbReference type="InterPro" id="IPR023753">
    <property type="entry name" value="FAD/NAD-binding_dom"/>
</dbReference>
<dbReference type="RefSeq" id="WP_179631930.1">
    <property type="nucleotide sequence ID" value="NZ_JACCFH010000001.1"/>
</dbReference>
<feature type="domain" description="FAD/NAD(P)-binding" evidence="12">
    <location>
        <begin position="241"/>
        <end position="560"/>
    </location>
</feature>
<evidence type="ECO:0000256" key="7">
    <source>
        <dbReference type="ARBA" id="ARBA00023157"/>
    </source>
</evidence>
<evidence type="ECO:0000256" key="2">
    <source>
        <dbReference type="ARBA" id="ARBA00007532"/>
    </source>
</evidence>
<comment type="cofactor">
    <cofactor evidence="1">
        <name>FAD</name>
        <dbReference type="ChEBI" id="CHEBI:57692"/>
    </cofactor>
</comment>
<evidence type="ECO:0000256" key="10">
    <source>
        <dbReference type="SAM" id="Phobius"/>
    </source>
</evidence>
<keyword evidence="10" id="KW-0812">Transmembrane</keyword>
<dbReference type="InterPro" id="IPR004099">
    <property type="entry name" value="Pyr_nucl-diS_OxRdtase_dimer"/>
</dbReference>
<dbReference type="Gene3D" id="3.50.50.60">
    <property type="entry name" value="FAD/NAD(P)-binding domain"/>
    <property type="match status" value="2"/>
</dbReference>
<feature type="domain" description="Pyridine nucleotide-disulphide oxidoreductase dimerisation" evidence="11">
    <location>
        <begin position="582"/>
        <end position="688"/>
    </location>
</feature>
<keyword evidence="6 9" id="KW-0560">Oxidoreductase</keyword>
<dbReference type="SUPFAM" id="SSF55424">
    <property type="entry name" value="FAD/NAD-linked reductases, dimerisation (C-terminal) domain"/>
    <property type="match status" value="1"/>
</dbReference>
<dbReference type="EMBL" id="JACCFH010000001">
    <property type="protein sequence ID" value="NYG31030.1"/>
    <property type="molecule type" value="Genomic_DNA"/>
</dbReference>
<keyword evidence="7" id="KW-1015">Disulfide bond</keyword>
<evidence type="ECO:0000313" key="14">
    <source>
        <dbReference type="EMBL" id="NYG31030.1"/>
    </source>
</evidence>
<reference evidence="14 15" key="1">
    <citation type="submission" date="2020-07" db="EMBL/GenBank/DDBJ databases">
        <title>Genomic Encyclopedia of Archaeal and Bacterial Type Strains, Phase II (KMG-II): from individual species to whole genera.</title>
        <authorList>
            <person name="Goeker M."/>
        </authorList>
    </citation>
    <scope>NUCLEOTIDE SEQUENCE [LARGE SCALE GENOMIC DNA]</scope>
    <source>
        <strain evidence="14 15">DSM 21226</strain>
    </source>
</reference>
<proteinExistence type="inferred from homology"/>
<dbReference type="InterPro" id="IPR036188">
    <property type="entry name" value="FAD/NAD-bd_sf"/>
</dbReference>
<feature type="transmembrane region" description="Helical" evidence="10">
    <location>
        <begin position="81"/>
        <end position="109"/>
    </location>
</feature>
<keyword evidence="14" id="KW-0670">Pyruvate</keyword>
<keyword evidence="10" id="KW-1133">Transmembrane helix</keyword>
<dbReference type="Pfam" id="PF09335">
    <property type="entry name" value="VTT_dom"/>
    <property type="match status" value="1"/>
</dbReference>
<keyword evidence="4 9" id="KW-0274">FAD</keyword>
<feature type="transmembrane region" description="Helical" evidence="10">
    <location>
        <begin position="6"/>
        <end position="28"/>
    </location>
</feature>
<dbReference type="PROSITE" id="PS00076">
    <property type="entry name" value="PYRIDINE_REDOX_1"/>
    <property type="match status" value="1"/>
</dbReference>
<dbReference type="FunFam" id="3.30.390.30:FF:000001">
    <property type="entry name" value="Dihydrolipoyl dehydrogenase"/>
    <property type="match status" value="1"/>
</dbReference>
<name>A0A7Y9QTC3_9BURK</name>
<evidence type="ECO:0000256" key="3">
    <source>
        <dbReference type="ARBA" id="ARBA00022630"/>
    </source>
</evidence>
<dbReference type="Proteomes" id="UP000518288">
    <property type="component" value="Unassembled WGS sequence"/>
</dbReference>
<keyword evidence="10" id="KW-0472">Membrane</keyword>
<evidence type="ECO:0000259" key="11">
    <source>
        <dbReference type="Pfam" id="PF02852"/>
    </source>
</evidence>
<accession>A0A7Y9QTC3</accession>
<comment type="caution">
    <text evidence="14">The sequence shown here is derived from an EMBL/GenBank/DDBJ whole genome shotgun (WGS) entry which is preliminary data.</text>
</comment>
<feature type="transmembrane region" description="Helical" evidence="10">
    <location>
        <begin position="200"/>
        <end position="221"/>
    </location>
</feature>
<evidence type="ECO:0000259" key="13">
    <source>
        <dbReference type="Pfam" id="PF09335"/>
    </source>
</evidence>
<keyword evidence="5" id="KW-0521">NADP</keyword>
<evidence type="ECO:0000256" key="5">
    <source>
        <dbReference type="ARBA" id="ARBA00022857"/>
    </source>
</evidence>
<feature type="transmembrane region" description="Helical" evidence="10">
    <location>
        <begin position="49"/>
        <end position="75"/>
    </location>
</feature>
<gene>
    <name evidence="14" type="ORF">BDD16_000016</name>
</gene>
<feature type="transmembrane region" description="Helical" evidence="10">
    <location>
        <begin position="242"/>
        <end position="261"/>
    </location>
</feature>
<dbReference type="InterPro" id="IPR032816">
    <property type="entry name" value="VTT_dom"/>
</dbReference>
<sequence>MTRRQWLILLTVVALAAAFWFFDLGHWLRLETLKARQTELLALYDARPLTVIAVYMAVYVTVTALSLPGAVILTLAGGALFGLWTGLVVVSLASTAGATLAFLAARYLLRDSVSRRFGARLDEVHRGMDRNGAFYLFTLRLVPLVPFFVINLVMGLTKMPARRYAWVSQLGMLPGTLVYVNAGTALGGLQSLSGIVSPQLLGAFALLAVFPWIARAVLAGWQARRVQQPWAAQRPKQYDRNLVVIGAGAAGLVTSYIAAAVRAKVTLVEAHQMGGDCLNTGCVPSKALIRAAKLAHEVTRANEFGLTAAPATVDFAAVMDRVADAVRGVAPHDSVERYTALGVDVRQGHARLVDPWHVEITAADGTREVLSTRAIVIATGAAPTVPPLPGLQDVAFLTSDTLWGLRTAPRRLAVLGGGPIGCELALALARLGCGVTLVEQAPRLLAREDDAVSALAADSLRAAGVDLRLGVAVQRAEASAAGAPDGVLQLADGAAVAFDRLLVAVGRSARLQGFGLEALGIPAGRTIETNEYLETLHPNIYACGDVAGPWQFTHAAGHQAWSAAVNALFGQFRRFRVDGRVMPAVTFLDPEIARVGLNEREAAAQGVAVEVTRYPLGDLDRAIVERETTGFIQVLTEPGRDRMLGVTIVGAHAGELLAEFTLAMQHGLGLNKILGTVHPYPSWSDAAKLTAGRWKDAHKPEGALRWLARYHAWRRGG</sequence>
<dbReference type="Gene3D" id="3.30.390.30">
    <property type="match status" value="1"/>
</dbReference>
<dbReference type="Pfam" id="PF07992">
    <property type="entry name" value="Pyr_redox_2"/>
    <property type="match status" value="1"/>
</dbReference>
<protein>
    <submittedName>
        <fullName evidence="14">Pyruvate/2-oxoglutarate dehydrogenase complex dihydrolipoamide dehydrogenase (E3) component/uncharacterized membrane protein YdjX (TVP38/TMEM64 family)</fullName>
    </submittedName>
</protein>
<dbReference type="SUPFAM" id="SSF51905">
    <property type="entry name" value="FAD/NAD(P)-binding domain"/>
    <property type="match status" value="1"/>
</dbReference>
<evidence type="ECO:0000256" key="4">
    <source>
        <dbReference type="ARBA" id="ARBA00022827"/>
    </source>
</evidence>
<evidence type="ECO:0000259" key="12">
    <source>
        <dbReference type="Pfam" id="PF07992"/>
    </source>
</evidence>
<evidence type="ECO:0000256" key="6">
    <source>
        <dbReference type="ARBA" id="ARBA00023002"/>
    </source>
</evidence>